<evidence type="ECO:0000313" key="2">
    <source>
        <dbReference type="Proteomes" id="UP000225706"/>
    </source>
</evidence>
<proteinExistence type="predicted"/>
<dbReference type="Proteomes" id="UP000225706">
    <property type="component" value="Unassembled WGS sequence"/>
</dbReference>
<dbReference type="PANTHER" id="PTHR31511">
    <property type="entry name" value="PROTEIN CBG23764"/>
    <property type="match status" value="1"/>
</dbReference>
<sequence>MNSSQETLVDNRTTFPITDTMFPKVWSPFTLDLAKKKGVFPCDYMDYFEKIKETSLPPKEAFFNTLAKQHISDEAYAHAQHVRNEFGCRILRDYHDVYLATDVFTLADVVEQFRNICMDTYQLDPAHYYISPGLAWDAASRYTQVELDTISDYDMYLFMEHDFQWVPETEFPDVMQVADDASKGYILKVDLEYPEELHDTHNDYPLAPQTKHITPEIDAITLFRSVRKFAEDEGETCFIAVESVKTVLKMIKPIYTGFSKLELFKLWMYQFHYDVILKQYGPEKDRFMFTDTDSPTYHIETEDVYHDMKENEDN</sequence>
<reference evidence="2" key="1">
    <citation type="journal article" date="2017" name="bioRxiv">
        <title>Comparative analysis of the genomes of Stylophora pistillata and Acropora digitifera provides evidence for extensive differences between species of corals.</title>
        <authorList>
            <person name="Voolstra C.R."/>
            <person name="Li Y."/>
            <person name="Liew Y.J."/>
            <person name="Baumgarten S."/>
            <person name="Zoccola D."/>
            <person name="Flot J.-F."/>
            <person name="Tambutte S."/>
            <person name="Allemand D."/>
            <person name="Aranda M."/>
        </authorList>
    </citation>
    <scope>NUCLEOTIDE SEQUENCE [LARGE SCALE GENOMIC DNA]</scope>
</reference>
<gene>
    <name evidence="1" type="ORF">AWC38_SpisGene23101</name>
</gene>
<dbReference type="AlphaFoldDB" id="A0A2B4R5F8"/>
<dbReference type="STRING" id="50429.A0A2B4R5F8"/>
<accession>A0A2B4R5F8</accession>
<protein>
    <submittedName>
        <fullName evidence="1">Uncharacterized protein</fullName>
    </submittedName>
</protein>
<dbReference type="EMBL" id="LSMT01001148">
    <property type="protein sequence ID" value="PFX12871.1"/>
    <property type="molecule type" value="Genomic_DNA"/>
</dbReference>
<comment type="caution">
    <text evidence="1">The sequence shown here is derived from an EMBL/GenBank/DDBJ whole genome shotgun (WGS) entry which is preliminary data.</text>
</comment>
<organism evidence="1 2">
    <name type="scientific">Stylophora pistillata</name>
    <name type="common">Smooth cauliflower coral</name>
    <dbReference type="NCBI Taxonomy" id="50429"/>
    <lineage>
        <taxon>Eukaryota</taxon>
        <taxon>Metazoa</taxon>
        <taxon>Cnidaria</taxon>
        <taxon>Anthozoa</taxon>
        <taxon>Hexacorallia</taxon>
        <taxon>Scleractinia</taxon>
        <taxon>Astrocoeniina</taxon>
        <taxon>Pocilloporidae</taxon>
        <taxon>Stylophora</taxon>
    </lineage>
</organism>
<evidence type="ECO:0000313" key="1">
    <source>
        <dbReference type="EMBL" id="PFX12871.1"/>
    </source>
</evidence>
<dbReference type="PANTHER" id="PTHR31511:SF12">
    <property type="entry name" value="RHO TERMINATION FACTOR N-TERMINAL DOMAIN-CONTAINING PROTEIN"/>
    <property type="match status" value="1"/>
</dbReference>
<name>A0A2B4R5F8_STYPI</name>
<keyword evidence="2" id="KW-1185">Reference proteome</keyword>